<gene>
    <name evidence="1" type="ORF">ACAOBT_LOCUS31252</name>
</gene>
<name>A0A9P0MCN3_ACAOB</name>
<keyword evidence="2" id="KW-1185">Reference proteome</keyword>
<comment type="caution">
    <text evidence="1">The sequence shown here is derived from an EMBL/GenBank/DDBJ whole genome shotgun (WGS) entry which is preliminary data.</text>
</comment>
<evidence type="ECO:0000313" key="2">
    <source>
        <dbReference type="Proteomes" id="UP001152888"/>
    </source>
</evidence>
<evidence type="ECO:0000313" key="1">
    <source>
        <dbReference type="EMBL" id="CAH2010003.1"/>
    </source>
</evidence>
<protein>
    <submittedName>
        <fullName evidence="1">Uncharacterized protein</fullName>
    </submittedName>
</protein>
<reference evidence="1" key="1">
    <citation type="submission" date="2022-03" db="EMBL/GenBank/DDBJ databases">
        <authorList>
            <person name="Sayadi A."/>
        </authorList>
    </citation>
    <scope>NUCLEOTIDE SEQUENCE</scope>
</reference>
<sequence>MMTLTNKMKLTTLRKDQIVTASRNLIRH</sequence>
<dbReference type="EMBL" id="CAKOFQ010007937">
    <property type="protein sequence ID" value="CAH2010003.1"/>
    <property type="molecule type" value="Genomic_DNA"/>
</dbReference>
<dbReference type="AlphaFoldDB" id="A0A9P0MCN3"/>
<proteinExistence type="predicted"/>
<organism evidence="1 2">
    <name type="scientific">Acanthoscelides obtectus</name>
    <name type="common">Bean weevil</name>
    <name type="synonym">Bruchus obtectus</name>
    <dbReference type="NCBI Taxonomy" id="200917"/>
    <lineage>
        <taxon>Eukaryota</taxon>
        <taxon>Metazoa</taxon>
        <taxon>Ecdysozoa</taxon>
        <taxon>Arthropoda</taxon>
        <taxon>Hexapoda</taxon>
        <taxon>Insecta</taxon>
        <taxon>Pterygota</taxon>
        <taxon>Neoptera</taxon>
        <taxon>Endopterygota</taxon>
        <taxon>Coleoptera</taxon>
        <taxon>Polyphaga</taxon>
        <taxon>Cucujiformia</taxon>
        <taxon>Chrysomeloidea</taxon>
        <taxon>Chrysomelidae</taxon>
        <taxon>Bruchinae</taxon>
        <taxon>Bruchini</taxon>
        <taxon>Acanthoscelides</taxon>
    </lineage>
</organism>
<dbReference type="Proteomes" id="UP001152888">
    <property type="component" value="Unassembled WGS sequence"/>
</dbReference>
<dbReference type="OrthoDB" id="442692at2759"/>
<accession>A0A9P0MCN3</accession>